<evidence type="ECO:0000256" key="5">
    <source>
        <dbReference type="ARBA" id="ARBA00023163"/>
    </source>
</evidence>
<name>A0A840N0K7_9BRAD</name>
<dbReference type="PANTHER" id="PTHR30579">
    <property type="entry name" value="TRANSCRIPTIONAL REGULATOR"/>
    <property type="match status" value="1"/>
</dbReference>
<dbReference type="Gene3D" id="1.10.10.10">
    <property type="entry name" value="Winged helix-like DNA-binding domain superfamily/Winged helix DNA-binding domain"/>
    <property type="match status" value="1"/>
</dbReference>
<evidence type="ECO:0000256" key="1">
    <source>
        <dbReference type="ARBA" id="ARBA00003502"/>
    </source>
</evidence>
<dbReference type="SUPFAM" id="SSF46785">
    <property type="entry name" value="Winged helix' DNA-binding domain"/>
    <property type="match status" value="1"/>
</dbReference>
<dbReference type="Pfam" id="PF00126">
    <property type="entry name" value="HTH_1"/>
    <property type="match status" value="1"/>
</dbReference>
<dbReference type="InterPro" id="IPR005119">
    <property type="entry name" value="LysR_subst-bd"/>
</dbReference>
<accession>A0A840N0K7</accession>
<comment type="similarity">
    <text evidence="2">Belongs to the LysR transcriptional regulatory family.</text>
</comment>
<dbReference type="InterPro" id="IPR036390">
    <property type="entry name" value="WH_DNA-bd_sf"/>
</dbReference>
<dbReference type="Proteomes" id="UP000521227">
    <property type="component" value="Unassembled WGS sequence"/>
</dbReference>
<dbReference type="AlphaFoldDB" id="A0A840N0K7"/>
<evidence type="ECO:0000256" key="3">
    <source>
        <dbReference type="ARBA" id="ARBA00023015"/>
    </source>
</evidence>
<dbReference type="SUPFAM" id="SSF53850">
    <property type="entry name" value="Periplasmic binding protein-like II"/>
    <property type="match status" value="1"/>
</dbReference>
<evidence type="ECO:0000313" key="8">
    <source>
        <dbReference type="Proteomes" id="UP000521227"/>
    </source>
</evidence>
<dbReference type="GO" id="GO:0003700">
    <property type="term" value="F:DNA-binding transcription factor activity"/>
    <property type="evidence" value="ECO:0007669"/>
    <property type="project" value="InterPro"/>
</dbReference>
<evidence type="ECO:0000259" key="6">
    <source>
        <dbReference type="PROSITE" id="PS50931"/>
    </source>
</evidence>
<comment type="function">
    <text evidence="1">NodD regulates the expression of the nodABCFE genes which encode other nodulation proteins. NodD is also a negative regulator of its own expression. Binds flavonoids as inducers.</text>
</comment>
<evidence type="ECO:0000256" key="4">
    <source>
        <dbReference type="ARBA" id="ARBA00023125"/>
    </source>
</evidence>
<dbReference type="InterPro" id="IPR036388">
    <property type="entry name" value="WH-like_DNA-bd_sf"/>
</dbReference>
<dbReference type="PANTHER" id="PTHR30579:SF7">
    <property type="entry name" value="HTH-TYPE TRANSCRIPTIONAL REGULATOR LRHA-RELATED"/>
    <property type="match status" value="1"/>
</dbReference>
<organism evidence="7 8">
    <name type="scientific">Afipia massiliensis</name>
    <dbReference type="NCBI Taxonomy" id="211460"/>
    <lineage>
        <taxon>Bacteria</taxon>
        <taxon>Pseudomonadati</taxon>
        <taxon>Pseudomonadota</taxon>
        <taxon>Alphaproteobacteria</taxon>
        <taxon>Hyphomicrobiales</taxon>
        <taxon>Nitrobacteraceae</taxon>
        <taxon>Afipia</taxon>
    </lineage>
</organism>
<dbReference type="InterPro" id="IPR000847">
    <property type="entry name" value="LysR_HTH_N"/>
</dbReference>
<dbReference type="GO" id="GO:0003677">
    <property type="term" value="F:DNA binding"/>
    <property type="evidence" value="ECO:0007669"/>
    <property type="project" value="UniProtKB-KW"/>
</dbReference>
<dbReference type="InterPro" id="IPR050176">
    <property type="entry name" value="LTTR"/>
</dbReference>
<reference evidence="7 8" key="1">
    <citation type="submission" date="2020-08" db="EMBL/GenBank/DDBJ databases">
        <title>Genomic Encyclopedia of Type Strains, Phase IV (KMG-IV): sequencing the most valuable type-strain genomes for metagenomic binning, comparative biology and taxonomic classification.</title>
        <authorList>
            <person name="Goeker M."/>
        </authorList>
    </citation>
    <scope>NUCLEOTIDE SEQUENCE [LARGE SCALE GENOMIC DNA]</scope>
    <source>
        <strain evidence="7 8">DSM 17498</strain>
    </source>
</reference>
<evidence type="ECO:0000313" key="7">
    <source>
        <dbReference type="EMBL" id="MBB5054029.1"/>
    </source>
</evidence>
<keyword evidence="3" id="KW-0805">Transcription regulation</keyword>
<dbReference type="EMBL" id="JACHIJ010000006">
    <property type="protein sequence ID" value="MBB5054029.1"/>
    <property type="molecule type" value="Genomic_DNA"/>
</dbReference>
<keyword evidence="4 7" id="KW-0238">DNA-binding</keyword>
<dbReference type="PRINTS" id="PR00039">
    <property type="entry name" value="HTHLYSR"/>
</dbReference>
<keyword evidence="5" id="KW-0804">Transcription</keyword>
<dbReference type="Pfam" id="PF03466">
    <property type="entry name" value="LysR_substrate"/>
    <property type="match status" value="1"/>
</dbReference>
<dbReference type="RefSeq" id="WP_184087836.1">
    <property type="nucleotide sequence ID" value="NZ_JACHIJ010000006.1"/>
</dbReference>
<comment type="caution">
    <text evidence="7">The sequence shown here is derived from an EMBL/GenBank/DDBJ whole genome shotgun (WGS) entry which is preliminary data.</text>
</comment>
<proteinExistence type="inferred from homology"/>
<dbReference type="PROSITE" id="PS50931">
    <property type="entry name" value="HTH_LYSR"/>
    <property type="match status" value="1"/>
</dbReference>
<dbReference type="Gene3D" id="3.40.190.10">
    <property type="entry name" value="Periplasmic binding protein-like II"/>
    <property type="match status" value="2"/>
</dbReference>
<gene>
    <name evidence="7" type="ORF">HNQ36_004031</name>
</gene>
<sequence length="308" mass="33754">MKPNFDMDALRTMVLGLELGSFARAASQLGRSQSAVSMQLKKLEEQAGKPLFRRNGRGLVPTEAGDSLLMYARRIIALNDEAAASVGAMTAAASVRMGLPQDFFEDVMPDALGQFSKKRPAIHVEVRAGRNYSLEEEINSSRLDVALAFFKANSSNHGTLIASLPMMWFGGKGMSRSEVQDPIPLVVFDHPCLFRQAAFQVLEGKKLRWRLSLTTPSLPGVWAALQSGYGISPRTSHHVPPGIRDVGAEFGLPPLPAIELRMLTASELSPAAADLRDILYQVVRNRVGETIVEPRKALKLPREIRARP</sequence>
<protein>
    <submittedName>
        <fullName evidence="7">DNA-binding transcriptional LysR family regulator</fullName>
    </submittedName>
</protein>
<evidence type="ECO:0000256" key="2">
    <source>
        <dbReference type="ARBA" id="ARBA00009437"/>
    </source>
</evidence>
<feature type="domain" description="HTH lysR-type" evidence="6">
    <location>
        <begin position="5"/>
        <end position="62"/>
    </location>
</feature>